<keyword evidence="1" id="KW-1133">Transmembrane helix</keyword>
<keyword evidence="1" id="KW-0472">Membrane</keyword>
<dbReference type="Proteomes" id="UP000215914">
    <property type="component" value="Chromosome 6"/>
</dbReference>
<name>A0A251UGF8_HELAN</name>
<dbReference type="InParanoid" id="A0A251UGF8"/>
<feature type="transmembrane region" description="Helical" evidence="1">
    <location>
        <begin position="122"/>
        <end position="143"/>
    </location>
</feature>
<reference evidence="2" key="3">
    <citation type="submission" date="2020-06" db="EMBL/GenBank/DDBJ databases">
        <title>Helianthus annuus Genome sequencing and assembly Release 2.</title>
        <authorList>
            <person name="Gouzy J."/>
            <person name="Langlade N."/>
            <person name="Munos S."/>
        </authorList>
    </citation>
    <scope>NUCLEOTIDE SEQUENCE</scope>
    <source>
        <tissue evidence="2">Leaves</tissue>
    </source>
</reference>
<protein>
    <submittedName>
        <fullName evidence="3">Uncharacterized protein</fullName>
    </submittedName>
</protein>
<dbReference type="EMBL" id="CM007895">
    <property type="protein sequence ID" value="OTG21946.1"/>
    <property type="molecule type" value="Genomic_DNA"/>
</dbReference>
<organism evidence="3 4">
    <name type="scientific">Helianthus annuus</name>
    <name type="common">Common sunflower</name>
    <dbReference type="NCBI Taxonomy" id="4232"/>
    <lineage>
        <taxon>Eukaryota</taxon>
        <taxon>Viridiplantae</taxon>
        <taxon>Streptophyta</taxon>
        <taxon>Embryophyta</taxon>
        <taxon>Tracheophyta</taxon>
        <taxon>Spermatophyta</taxon>
        <taxon>Magnoliopsida</taxon>
        <taxon>eudicotyledons</taxon>
        <taxon>Gunneridae</taxon>
        <taxon>Pentapetalae</taxon>
        <taxon>asterids</taxon>
        <taxon>campanulids</taxon>
        <taxon>Asterales</taxon>
        <taxon>Asteraceae</taxon>
        <taxon>Asteroideae</taxon>
        <taxon>Heliantheae alliance</taxon>
        <taxon>Heliantheae</taxon>
        <taxon>Helianthus</taxon>
    </lineage>
</organism>
<keyword evidence="4" id="KW-1185">Reference proteome</keyword>
<keyword evidence="1" id="KW-0812">Transmembrane</keyword>
<dbReference type="AlphaFoldDB" id="A0A251UGF8"/>
<evidence type="ECO:0000313" key="2">
    <source>
        <dbReference type="EMBL" id="KAF5800823.1"/>
    </source>
</evidence>
<evidence type="ECO:0000313" key="3">
    <source>
        <dbReference type="EMBL" id="OTG21946.1"/>
    </source>
</evidence>
<proteinExistence type="predicted"/>
<gene>
    <name evidence="3" type="ORF">HannXRQ_Chr06g0166071</name>
    <name evidence="2" type="ORF">HanXRQr2_Chr06g0241041</name>
</gene>
<accession>A0A251UGF8</accession>
<sequence>MGMGPHLVKRLGFHMKSTTQIKYLLSNHHQRPYSSSKIFTSSGVDNPSSKLLSDLKQQEHKRFSEELLASPSAFEAAARERHAMHMRALHARLDASVAKLLSTMDELPKHFEAMKREFIKDFAGAVLLTGVVTFTCCYCMISSRTNTRKDP</sequence>
<reference evidence="3" key="2">
    <citation type="submission" date="2017-02" db="EMBL/GenBank/DDBJ databases">
        <title>Sunflower complete genome.</title>
        <authorList>
            <person name="Langlade N."/>
            <person name="Munos S."/>
        </authorList>
    </citation>
    <scope>NUCLEOTIDE SEQUENCE [LARGE SCALE GENOMIC DNA]</scope>
    <source>
        <tissue evidence="3">Leaves</tissue>
    </source>
</reference>
<dbReference type="Gramene" id="mRNA:HanXRQr2_Chr06g0241041">
    <property type="protein sequence ID" value="mRNA:HanXRQr2_Chr06g0241041"/>
    <property type="gene ID" value="HanXRQr2_Chr06g0241041"/>
</dbReference>
<evidence type="ECO:0000256" key="1">
    <source>
        <dbReference type="SAM" id="Phobius"/>
    </source>
</evidence>
<evidence type="ECO:0000313" key="4">
    <source>
        <dbReference type="Proteomes" id="UP000215914"/>
    </source>
</evidence>
<dbReference type="EMBL" id="MNCJ02000321">
    <property type="protein sequence ID" value="KAF5800823.1"/>
    <property type="molecule type" value="Genomic_DNA"/>
</dbReference>
<reference evidence="2 4" key="1">
    <citation type="journal article" date="2017" name="Nature">
        <title>The sunflower genome provides insights into oil metabolism, flowering and Asterid evolution.</title>
        <authorList>
            <person name="Badouin H."/>
            <person name="Gouzy J."/>
            <person name="Grassa C.J."/>
            <person name="Murat F."/>
            <person name="Staton S.E."/>
            <person name="Cottret L."/>
            <person name="Lelandais-Briere C."/>
            <person name="Owens G.L."/>
            <person name="Carrere S."/>
            <person name="Mayjonade B."/>
            <person name="Legrand L."/>
            <person name="Gill N."/>
            <person name="Kane N.C."/>
            <person name="Bowers J.E."/>
            <person name="Hubner S."/>
            <person name="Bellec A."/>
            <person name="Berard A."/>
            <person name="Berges H."/>
            <person name="Blanchet N."/>
            <person name="Boniface M.C."/>
            <person name="Brunel D."/>
            <person name="Catrice O."/>
            <person name="Chaidir N."/>
            <person name="Claudel C."/>
            <person name="Donnadieu C."/>
            <person name="Faraut T."/>
            <person name="Fievet G."/>
            <person name="Helmstetter N."/>
            <person name="King M."/>
            <person name="Knapp S.J."/>
            <person name="Lai Z."/>
            <person name="Le Paslier M.C."/>
            <person name="Lippi Y."/>
            <person name="Lorenzon L."/>
            <person name="Mandel J.R."/>
            <person name="Marage G."/>
            <person name="Marchand G."/>
            <person name="Marquand E."/>
            <person name="Bret-Mestries E."/>
            <person name="Morien E."/>
            <person name="Nambeesan S."/>
            <person name="Nguyen T."/>
            <person name="Pegot-Espagnet P."/>
            <person name="Pouilly N."/>
            <person name="Raftis F."/>
            <person name="Sallet E."/>
            <person name="Schiex T."/>
            <person name="Thomas J."/>
            <person name="Vandecasteele C."/>
            <person name="Vares D."/>
            <person name="Vear F."/>
            <person name="Vautrin S."/>
            <person name="Crespi M."/>
            <person name="Mangin B."/>
            <person name="Burke J.M."/>
            <person name="Salse J."/>
            <person name="Munos S."/>
            <person name="Vincourt P."/>
            <person name="Rieseberg L.H."/>
            <person name="Langlade N.B."/>
        </authorList>
    </citation>
    <scope>NUCLEOTIDE SEQUENCE [LARGE SCALE GENOMIC DNA]</scope>
    <source>
        <strain evidence="4">cv. SF193</strain>
        <tissue evidence="2">Leaves</tissue>
    </source>
</reference>